<organism evidence="3 4">
    <name type="scientific">Trematosphaeria pertusa</name>
    <dbReference type="NCBI Taxonomy" id="390896"/>
    <lineage>
        <taxon>Eukaryota</taxon>
        <taxon>Fungi</taxon>
        <taxon>Dikarya</taxon>
        <taxon>Ascomycota</taxon>
        <taxon>Pezizomycotina</taxon>
        <taxon>Dothideomycetes</taxon>
        <taxon>Pleosporomycetidae</taxon>
        <taxon>Pleosporales</taxon>
        <taxon>Massarineae</taxon>
        <taxon>Trematosphaeriaceae</taxon>
        <taxon>Trematosphaeria</taxon>
    </lineage>
</organism>
<dbReference type="EMBL" id="ML987189">
    <property type="protein sequence ID" value="KAF2256937.1"/>
    <property type="molecule type" value="Genomic_DNA"/>
</dbReference>
<dbReference type="GeneID" id="54585143"/>
<name>A0A6A6J3K7_9PLEO</name>
<dbReference type="Proteomes" id="UP000800094">
    <property type="component" value="Unassembled WGS sequence"/>
</dbReference>
<feature type="region of interest" description="Disordered" evidence="2">
    <location>
        <begin position="1"/>
        <end position="37"/>
    </location>
</feature>
<protein>
    <submittedName>
        <fullName evidence="3">Uncharacterized protein</fullName>
    </submittedName>
</protein>
<dbReference type="RefSeq" id="XP_033691941.1">
    <property type="nucleotide sequence ID" value="XM_033831813.1"/>
</dbReference>
<evidence type="ECO:0000256" key="2">
    <source>
        <dbReference type="SAM" id="MobiDB-lite"/>
    </source>
</evidence>
<dbReference type="AlphaFoldDB" id="A0A6A6J3K7"/>
<sequence>MASVNSPQPKSAEELGPQPEELSSQPDVKLPVTGPDQVTAGLQQAGTELAKFSNLPPIAQAAAIMEQMQQMQQQMQQNQEQMQQNHQAMQNEMQQLRGLIATSYQTTAYNSIARIENSAIRRSDAPLTALRSFTTNADIPGFPTTPAQLWNMTDPTLDPILTALDLPITGQTEEKKQRLRFYIGLVDIY</sequence>
<evidence type="ECO:0000313" key="4">
    <source>
        <dbReference type="Proteomes" id="UP000800094"/>
    </source>
</evidence>
<dbReference type="OrthoDB" id="3797005at2759"/>
<feature type="coiled-coil region" evidence="1">
    <location>
        <begin position="58"/>
        <end position="99"/>
    </location>
</feature>
<evidence type="ECO:0000313" key="3">
    <source>
        <dbReference type="EMBL" id="KAF2256937.1"/>
    </source>
</evidence>
<keyword evidence="4" id="KW-1185">Reference proteome</keyword>
<proteinExistence type="predicted"/>
<gene>
    <name evidence="3" type="ORF">BU26DRAFT_546133</name>
</gene>
<reference evidence="3" key="1">
    <citation type="journal article" date="2020" name="Stud. Mycol.">
        <title>101 Dothideomycetes genomes: a test case for predicting lifestyles and emergence of pathogens.</title>
        <authorList>
            <person name="Haridas S."/>
            <person name="Albert R."/>
            <person name="Binder M."/>
            <person name="Bloem J."/>
            <person name="Labutti K."/>
            <person name="Salamov A."/>
            <person name="Andreopoulos B."/>
            <person name="Baker S."/>
            <person name="Barry K."/>
            <person name="Bills G."/>
            <person name="Bluhm B."/>
            <person name="Cannon C."/>
            <person name="Castanera R."/>
            <person name="Culley D."/>
            <person name="Daum C."/>
            <person name="Ezra D."/>
            <person name="Gonzalez J."/>
            <person name="Henrissat B."/>
            <person name="Kuo A."/>
            <person name="Liang C."/>
            <person name="Lipzen A."/>
            <person name="Lutzoni F."/>
            <person name="Magnuson J."/>
            <person name="Mondo S."/>
            <person name="Nolan M."/>
            <person name="Ohm R."/>
            <person name="Pangilinan J."/>
            <person name="Park H.-J."/>
            <person name="Ramirez L."/>
            <person name="Alfaro M."/>
            <person name="Sun H."/>
            <person name="Tritt A."/>
            <person name="Yoshinaga Y."/>
            <person name="Zwiers L.-H."/>
            <person name="Turgeon B."/>
            <person name="Goodwin S."/>
            <person name="Spatafora J."/>
            <person name="Crous P."/>
            <person name="Grigoriev I."/>
        </authorList>
    </citation>
    <scope>NUCLEOTIDE SEQUENCE</scope>
    <source>
        <strain evidence="3">CBS 122368</strain>
    </source>
</reference>
<evidence type="ECO:0000256" key="1">
    <source>
        <dbReference type="SAM" id="Coils"/>
    </source>
</evidence>
<keyword evidence="1" id="KW-0175">Coiled coil</keyword>
<accession>A0A6A6J3K7</accession>